<comment type="caution">
    <text evidence="1">The sequence shown here is derived from an EMBL/GenBank/DDBJ whole genome shotgun (WGS) entry which is preliminary data.</text>
</comment>
<dbReference type="AlphaFoldDB" id="X1LJD9"/>
<dbReference type="EMBL" id="BARV01012183">
    <property type="protein sequence ID" value="GAI02470.1"/>
    <property type="molecule type" value="Genomic_DNA"/>
</dbReference>
<protein>
    <submittedName>
        <fullName evidence="1">Uncharacterized protein</fullName>
    </submittedName>
</protein>
<reference evidence="1" key="1">
    <citation type="journal article" date="2014" name="Front. Microbiol.">
        <title>High frequency of phylogenetically diverse reductive dehalogenase-homologous genes in deep subseafloor sedimentary metagenomes.</title>
        <authorList>
            <person name="Kawai M."/>
            <person name="Futagami T."/>
            <person name="Toyoda A."/>
            <person name="Takaki Y."/>
            <person name="Nishi S."/>
            <person name="Hori S."/>
            <person name="Arai W."/>
            <person name="Tsubouchi T."/>
            <person name="Morono Y."/>
            <person name="Uchiyama I."/>
            <person name="Ito T."/>
            <person name="Fujiyama A."/>
            <person name="Inagaki F."/>
            <person name="Takami H."/>
        </authorList>
    </citation>
    <scope>NUCLEOTIDE SEQUENCE</scope>
    <source>
        <strain evidence="1">Expedition CK06-06</strain>
    </source>
</reference>
<proteinExistence type="predicted"/>
<feature type="non-terminal residue" evidence="1">
    <location>
        <position position="1"/>
    </location>
</feature>
<evidence type="ECO:0000313" key="1">
    <source>
        <dbReference type="EMBL" id="GAI02470.1"/>
    </source>
</evidence>
<organism evidence="1">
    <name type="scientific">marine sediment metagenome</name>
    <dbReference type="NCBI Taxonomy" id="412755"/>
    <lineage>
        <taxon>unclassified sequences</taxon>
        <taxon>metagenomes</taxon>
        <taxon>ecological metagenomes</taxon>
    </lineage>
</organism>
<sequence length="34" mass="3925">QIINVGFCQWSAALDASAWTCKYLQRGEHLEQEE</sequence>
<accession>X1LJD9</accession>
<gene>
    <name evidence="1" type="ORF">S06H3_22700</name>
</gene>
<name>X1LJD9_9ZZZZ</name>